<feature type="region of interest" description="Disordered" evidence="1">
    <location>
        <begin position="372"/>
        <end position="394"/>
    </location>
</feature>
<feature type="chain" id="PRO_5019870720" description="Zasp-like motif domain-containing protein" evidence="2">
    <location>
        <begin position="21"/>
        <end position="545"/>
    </location>
</feature>
<feature type="region of interest" description="Disordered" evidence="1">
    <location>
        <begin position="469"/>
        <end position="498"/>
    </location>
</feature>
<evidence type="ECO:0000256" key="1">
    <source>
        <dbReference type="SAM" id="MobiDB-lite"/>
    </source>
</evidence>
<keyword evidence="4" id="KW-1185">Reference proteome</keyword>
<dbReference type="Proteomes" id="UP000291343">
    <property type="component" value="Unassembled WGS sequence"/>
</dbReference>
<dbReference type="EMBL" id="QKKF02002773">
    <property type="protein sequence ID" value="RZF48146.1"/>
    <property type="molecule type" value="Genomic_DNA"/>
</dbReference>
<name>A0A482XQU5_LAOST</name>
<dbReference type="AlphaFoldDB" id="A0A482XQU5"/>
<feature type="compositionally biased region" description="Low complexity" evidence="1">
    <location>
        <begin position="383"/>
        <end position="394"/>
    </location>
</feature>
<evidence type="ECO:0000313" key="3">
    <source>
        <dbReference type="EMBL" id="RZF48146.1"/>
    </source>
</evidence>
<proteinExistence type="predicted"/>
<dbReference type="InParanoid" id="A0A482XQU5"/>
<reference evidence="3 4" key="1">
    <citation type="journal article" date="2017" name="Gigascience">
        <title>Genome sequence of the small brown planthopper, Laodelphax striatellus.</title>
        <authorList>
            <person name="Zhu J."/>
            <person name="Jiang F."/>
            <person name="Wang X."/>
            <person name="Yang P."/>
            <person name="Bao Y."/>
            <person name="Zhao W."/>
            <person name="Wang W."/>
            <person name="Lu H."/>
            <person name="Wang Q."/>
            <person name="Cui N."/>
            <person name="Li J."/>
            <person name="Chen X."/>
            <person name="Luo L."/>
            <person name="Yu J."/>
            <person name="Kang L."/>
            <person name="Cui F."/>
        </authorList>
    </citation>
    <scope>NUCLEOTIDE SEQUENCE [LARGE SCALE GENOMIC DNA]</scope>
    <source>
        <strain evidence="3">Lst14</strain>
    </source>
</reference>
<evidence type="ECO:0000313" key="4">
    <source>
        <dbReference type="Proteomes" id="UP000291343"/>
    </source>
</evidence>
<accession>A0A482XQU5</accession>
<evidence type="ECO:0008006" key="5">
    <source>
        <dbReference type="Google" id="ProtNLM"/>
    </source>
</evidence>
<feature type="compositionally biased region" description="Low complexity" evidence="1">
    <location>
        <begin position="235"/>
        <end position="249"/>
    </location>
</feature>
<keyword evidence="2" id="KW-0732">Signal</keyword>
<dbReference type="OrthoDB" id="6631272at2759"/>
<gene>
    <name evidence="3" type="ORF">LSTR_LSTR009835</name>
</gene>
<organism evidence="3 4">
    <name type="scientific">Laodelphax striatellus</name>
    <name type="common">Small brown planthopper</name>
    <name type="synonym">Delphax striatella</name>
    <dbReference type="NCBI Taxonomy" id="195883"/>
    <lineage>
        <taxon>Eukaryota</taxon>
        <taxon>Metazoa</taxon>
        <taxon>Ecdysozoa</taxon>
        <taxon>Arthropoda</taxon>
        <taxon>Hexapoda</taxon>
        <taxon>Insecta</taxon>
        <taxon>Pterygota</taxon>
        <taxon>Neoptera</taxon>
        <taxon>Paraneoptera</taxon>
        <taxon>Hemiptera</taxon>
        <taxon>Auchenorrhyncha</taxon>
        <taxon>Fulgoroidea</taxon>
        <taxon>Delphacidae</taxon>
        <taxon>Criomorphinae</taxon>
        <taxon>Laodelphax</taxon>
    </lineage>
</organism>
<evidence type="ECO:0000256" key="2">
    <source>
        <dbReference type="SAM" id="SignalP"/>
    </source>
</evidence>
<feature type="region of interest" description="Disordered" evidence="1">
    <location>
        <begin position="235"/>
        <end position="256"/>
    </location>
</feature>
<comment type="caution">
    <text evidence="3">The sequence shown here is derived from an EMBL/GenBank/DDBJ whole genome shotgun (WGS) entry which is preliminary data.</text>
</comment>
<sequence length="545" mass="60611">MRRSPLIFVFLFAVPSLTVTVGDKDKSETTYSEEEHPNKRQAELYNQLQGAGGPQYAQQQDVPPEFYNYLQQLSGQQAATLSAQPQAQAALAGRGPLQASPQGQQLFVNYRVPQPGAALGSAQAALPEEARLSPQALEQRRLQQEYADRSLREQQERALQQLFQPGPPAGTPPFRPLPSVTAAAAGSPAPRQYTQQELKALAEQQYNIAFDQQQFVIDPNLFAAQLAQAQGQQVQAQQSQAQPRPQQPQVTPLSAQPQRYSYSEIQFGNQPVASQRVKSHAPNPPTQPQQPQQAHSRPIVYVPQPQIEFYPVYEPQQTPSQPQLPEQYLIETTKPQKTAERVVTIPRPKQASQQSAQQQQLQYYRAQQVQQASIPRYQEDNSIRGSSSSAAPSRSAIYVSKAGQNVKPLYSLGDTIQQQFSGANTLQLQNAGRPNSQHPLSQNELNSLLQAGFQLSAIPTEARKNEAYLSGPTYYRQQTNKRQSKRVPTPVQLTDEERQSLAEQGIRNLYRVESSESQDAPVTYVLALDNSSLKANSNSRRNVQN</sequence>
<feature type="region of interest" description="Disordered" evidence="1">
    <location>
        <begin position="272"/>
        <end position="296"/>
    </location>
</feature>
<feature type="signal peptide" evidence="2">
    <location>
        <begin position="1"/>
        <end position="20"/>
    </location>
</feature>
<protein>
    <recommendedName>
        <fullName evidence="5">Zasp-like motif domain-containing protein</fullName>
    </recommendedName>
</protein>